<dbReference type="EMBL" id="JADEYC010000015">
    <property type="protein sequence ID" value="MBE9374720.1"/>
    <property type="molecule type" value="Genomic_DNA"/>
</dbReference>
<dbReference type="GO" id="GO:0006950">
    <property type="term" value="P:response to stress"/>
    <property type="evidence" value="ECO:0007669"/>
    <property type="project" value="TreeGrafter"/>
</dbReference>
<dbReference type="PROSITE" id="PS01117">
    <property type="entry name" value="HTH_MARR_1"/>
    <property type="match status" value="1"/>
</dbReference>
<comment type="caution">
    <text evidence="5">The sequence shown here is derived from an EMBL/GenBank/DDBJ whole genome shotgun (WGS) entry which is preliminary data.</text>
</comment>
<evidence type="ECO:0000256" key="1">
    <source>
        <dbReference type="ARBA" id="ARBA00023015"/>
    </source>
</evidence>
<dbReference type="InterPro" id="IPR000835">
    <property type="entry name" value="HTH_MarR-typ"/>
</dbReference>
<keyword evidence="2" id="KW-0238">DNA-binding</keyword>
<dbReference type="InterPro" id="IPR039422">
    <property type="entry name" value="MarR/SlyA-like"/>
</dbReference>
<dbReference type="Proteomes" id="UP000598360">
    <property type="component" value="Unassembled WGS sequence"/>
</dbReference>
<sequence length="127" mass="14525">MFRRARNLSTTVAAHVHPELDPASYSLLLMIDEMGPMRGMDVAERIGLDKSTVSRQIATLVQLDLLERVPDPDDGRARRVRLSELGRERLAQVRGERSKHLRREFAAWSTDDLTTLARLLSRLNEMM</sequence>
<dbReference type="PANTHER" id="PTHR33164">
    <property type="entry name" value="TRANSCRIPTIONAL REGULATOR, MARR FAMILY"/>
    <property type="match status" value="1"/>
</dbReference>
<evidence type="ECO:0000313" key="6">
    <source>
        <dbReference type="Proteomes" id="UP000598360"/>
    </source>
</evidence>
<dbReference type="InterPro" id="IPR036388">
    <property type="entry name" value="WH-like_DNA-bd_sf"/>
</dbReference>
<feature type="domain" description="HTH marR-type" evidence="4">
    <location>
        <begin position="1"/>
        <end position="125"/>
    </location>
</feature>
<evidence type="ECO:0000256" key="2">
    <source>
        <dbReference type="ARBA" id="ARBA00023125"/>
    </source>
</evidence>
<organism evidence="5 6">
    <name type="scientific">Saccharopolyspora montiporae</name>
    <dbReference type="NCBI Taxonomy" id="2781240"/>
    <lineage>
        <taxon>Bacteria</taxon>
        <taxon>Bacillati</taxon>
        <taxon>Actinomycetota</taxon>
        <taxon>Actinomycetes</taxon>
        <taxon>Pseudonocardiales</taxon>
        <taxon>Pseudonocardiaceae</taxon>
        <taxon>Saccharopolyspora</taxon>
    </lineage>
</organism>
<gene>
    <name evidence="5" type="ORF">IQ251_09700</name>
</gene>
<accession>A0A929FZM1</accession>
<evidence type="ECO:0000313" key="5">
    <source>
        <dbReference type="EMBL" id="MBE9374720.1"/>
    </source>
</evidence>
<dbReference type="AlphaFoldDB" id="A0A929FZM1"/>
<dbReference type="InterPro" id="IPR023187">
    <property type="entry name" value="Tscrpt_reg_MarR-type_CS"/>
</dbReference>
<dbReference type="InterPro" id="IPR036390">
    <property type="entry name" value="WH_DNA-bd_sf"/>
</dbReference>
<dbReference type="GO" id="GO:0003700">
    <property type="term" value="F:DNA-binding transcription factor activity"/>
    <property type="evidence" value="ECO:0007669"/>
    <property type="project" value="InterPro"/>
</dbReference>
<keyword evidence="1" id="KW-0805">Transcription regulation</keyword>
<dbReference type="PRINTS" id="PR00598">
    <property type="entry name" value="HTHMARR"/>
</dbReference>
<keyword evidence="3" id="KW-0804">Transcription</keyword>
<evidence type="ECO:0000259" key="4">
    <source>
        <dbReference type="PROSITE" id="PS50995"/>
    </source>
</evidence>
<name>A0A929FZM1_9PSEU</name>
<proteinExistence type="predicted"/>
<reference evidence="5" key="1">
    <citation type="submission" date="2020-10" db="EMBL/GenBank/DDBJ databases">
        <title>Diversity and distribution of actinomycetes associated with coral in the coast of Hainan.</title>
        <authorList>
            <person name="Li F."/>
        </authorList>
    </citation>
    <scope>NUCLEOTIDE SEQUENCE</scope>
    <source>
        <strain evidence="5">HNM0983</strain>
    </source>
</reference>
<dbReference type="SUPFAM" id="SSF46785">
    <property type="entry name" value="Winged helix' DNA-binding domain"/>
    <property type="match status" value="1"/>
</dbReference>
<dbReference type="PROSITE" id="PS50995">
    <property type="entry name" value="HTH_MARR_2"/>
    <property type="match status" value="1"/>
</dbReference>
<dbReference type="GO" id="GO:0003677">
    <property type="term" value="F:DNA binding"/>
    <property type="evidence" value="ECO:0007669"/>
    <property type="project" value="UniProtKB-KW"/>
</dbReference>
<dbReference type="PANTHER" id="PTHR33164:SF57">
    <property type="entry name" value="MARR-FAMILY TRANSCRIPTIONAL REGULATOR"/>
    <property type="match status" value="1"/>
</dbReference>
<evidence type="ECO:0000256" key="3">
    <source>
        <dbReference type="ARBA" id="ARBA00023163"/>
    </source>
</evidence>
<dbReference type="Pfam" id="PF12802">
    <property type="entry name" value="MarR_2"/>
    <property type="match status" value="1"/>
</dbReference>
<dbReference type="SMART" id="SM00347">
    <property type="entry name" value="HTH_MARR"/>
    <property type="match status" value="1"/>
</dbReference>
<keyword evidence="6" id="KW-1185">Reference proteome</keyword>
<protein>
    <submittedName>
        <fullName evidence="5">MarR family transcriptional regulator</fullName>
    </submittedName>
</protein>
<dbReference type="Gene3D" id="1.10.10.10">
    <property type="entry name" value="Winged helix-like DNA-binding domain superfamily/Winged helix DNA-binding domain"/>
    <property type="match status" value="1"/>
</dbReference>